<dbReference type="EMBL" id="PHGZ01000028">
    <property type="protein sequence ID" value="PJG82146.1"/>
    <property type="molecule type" value="Genomic_DNA"/>
</dbReference>
<comment type="caution">
    <text evidence="1">The sequence shown here is derived from an EMBL/GenBank/DDBJ whole genome shotgun (WGS) entry which is preliminary data.</text>
</comment>
<dbReference type="Proteomes" id="UP000230282">
    <property type="component" value="Unassembled WGS sequence"/>
</dbReference>
<dbReference type="RefSeq" id="WP_100297533.1">
    <property type="nucleotide sequence ID" value="NZ_PHGZ01000028.1"/>
</dbReference>
<gene>
    <name evidence="1" type="ORF">CVP04_10850</name>
</gene>
<name>A0A2M8RTB8_9PAST</name>
<sequence length="225" mass="25892">MCNEKSLDEARLKEVTDVGDWASFKAYQAQDVADLRGERAYMPWAVDINQQAEVRCGMENFWLLADTANRVQQLLGNGDFQDSKQNVCAENSPLHAPNKGLDLTRIDKAEQWLALYRVVDRNYQQDPKQCFEAVQSMDRLNVSFAQLQADFLAVLDFLSVDSGRDCQTVQFLYSSVYRPLLVKLNCNLIHSLLMQTSLLVKGDMKFAQYQEMKKSFKKQIEDWVN</sequence>
<reference evidence="1 2" key="1">
    <citation type="submission" date="2017-11" db="EMBL/GenBank/DDBJ databases">
        <title>Reclassification of Bisgaard taxon 5 as Caviibacterium pharyngocola gen. nov., sp. nov.</title>
        <authorList>
            <person name="Christensen H."/>
        </authorList>
    </citation>
    <scope>NUCLEOTIDE SEQUENCE [LARGE SCALE GENOMIC DNA]</scope>
    <source>
        <strain evidence="1 2">7_3</strain>
    </source>
</reference>
<organism evidence="1 2">
    <name type="scientific">Caviibacterium pharyngocola</name>
    <dbReference type="NCBI Taxonomy" id="28159"/>
    <lineage>
        <taxon>Bacteria</taxon>
        <taxon>Pseudomonadati</taxon>
        <taxon>Pseudomonadota</taxon>
        <taxon>Gammaproteobacteria</taxon>
        <taxon>Pasteurellales</taxon>
        <taxon>Pasteurellaceae</taxon>
        <taxon>Caviibacterium</taxon>
    </lineage>
</organism>
<keyword evidence="2" id="KW-1185">Reference proteome</keyword>
<protein>
    <submittedName>
        <fullName evidence="1">Uncharacterized protein</fullName>
    </submittedName>
</protein>
<evidence type="ECO:0000313" key="1">
    <source>
        <dbReference type="EMBL" id="PJG82146.1"/>
    </source>
</evidence>
<proteinExistence type="predicted"/>
<evidence type="ECO:0000313" key="2">
    <source>
        <dbReference type="Proteomes" id="UP000230282"/>
    </source>
</evidence>
<accession>A0A2M8RTB8</accession>
<dbReference type="AlphaFoldDB" id="A0A2M8RTB8"/>